<evidence type="ECO:0000313" key="2">
    <source>
        <dbReference type="Proteomes" id="UP000020406"/>
    </source>
</evidence>
<sequence length="52" mass="5479">MGKAICILNIGMVSSAAAMHVLFFEGSDHVAWRNVILAEVGGAQTSHVGLLR</sequence>
<proteinExistence type="predicted"/>
<evidence type="ECO:0000313" key="1">
    <source>
        <dbReference type="EMBL" id="EWS78675.1"/>
    </source>
</evidence>
<dbReference type="AlphaFoldDB" id="Z9JJT7"/>
<name>Z9JJT7_9GAMM</name>
<protein>
    <submittedName>
        <fullName evidence="1">Uncharacterized protein</fullName>
    </submittedName>
</protein>
<comment type="caution">
    <text evidence="1">The sequence shown here is derived from an EMBL/GenBank/DDBJ whole genome shotgun (WGS) entry which is preliminary data.</text>
</comment>
<dbReference type="EMBL" id="JDSQ01000005">
    <property type="protein sequence ID" value="EWS78675.1"/>
    <property type="molecule type" value="Genomic_DNA"/>
</dbReference>
<reference evidence="1 2" key="1">
    <citation type="journal article" date="2014" name="Genome Announc.">
        <title>Draft Genome Sequence of Xylella fastidiosa Pear Leaf Scorch Strain in Taiwan.</title>
        <authorList>
            <person name="Su C.C."/>
            <person name="Deng W.L."/>
            <person name="Jan F.J."/>
            <person name="Chang C.J."/>
            <person name="Huang H."/>
            <person name="Chen J."/>
        </authorList>
    </citation>
    <scope>NUCLEOTIDE SEQUENCE [LARGE SCALE GENOMIC DNA]</scope>
    <source>
        <strain evidence="1 2">PLS229</strain>
    </source>
</reference>
<accession>Z9JJT7</accession>
<gene>
    <name evidence="1" type="ORF">AF72_03675</name>
</gene>
<dbReference type="Proteomes" id="UP000020406">
    <property type="component" value="Unassembled WGS sequence"/>
</dbReference>
<organism evidence="1 2">
    <name type="scientific">Xylella taiwanensis</name>
    <dbReference type="NCBI Taxonomy" id="1444770"/>
    <lineage>
        <taxon>Bacteria</taxon>
        <taxon>Pseudomonadati</taxon>
        <taxon>Pseudomonadota</taxon>
        <taxon>Gammaproteobacteria</taxon>
        <taxon>Lysobacterales</taxon>
        <taxon>Lysobacteraceae</taxon>
        <taxon>Xylella</taxon>
    </lineage>
</organism>